<dbReference type="Pfam" id="PF01037">
    <property type="entry name" value="AsnC_trans_reg"/>
    <property type="match status" value="1"/>
</dbReference>
<proteinExistence type="predicted"/>
<dbReference type="InterPro" id="IPR019887">
    <property type="entry name" value="Tscrpt_reg_AsnC/Lrp_C"/>
</dbReference>
<dbReference type="RefSeq" id="WP_142979652.1">
    <property type="nucleotide sequence ID" value="NZ_RKLU01000003.1"/>
</dbReference>
<evidence type="ECO:0000313" key="2">
    <source>
        <dbReference type="EMBL" id="TQQ81090.1"/>
    </source>
</evidence>
<protein>
    <submittedName>
        <fullName evidence="2">Lrp/AsnC family transcriptional regulator</fullName>
    </submittedName>
</protein>
<dbReference type="Proteomes" id="UP000705823">
    <property type="component" value="Unassembled WGS sequence"/>
</dbReference>
<evidence type="ECO:0000259" key="1">
    <source>
        <dbReference type="Pfam" id="PF01037"/>
    </source>
</evidence>
<reference evidence="2" key="1">
    <citation type="submission" date="2019-02" db="EMBL/GenBank/DDBJ databases">
        <title>Halonotius sp. a new haloarchaeum isolated from saline soil.</title>
        <authorList>
            <person name="Duran-Viseras A."/>
            <person name="Sanchez-Porro C."/>
            <person name="Ventosa A."/>
        </authorList>
    </citation>
    <scope>NUCLEOTIDE SEQUENCE</scope>
    <source>
        <strain evidence="2">F15B</strain>
    </source>
</reference>
<accession>A0A8J8P9H1</accession>
<feature type="domain" description="Transcription regulator AsnC/Lrp ligand binding" evidence="1">
    <location>
        <begin position="6"/>
        <end position="75"/>
    </location>
</feature>
<dbReference type="InterPro" id="IPR011008">
    <property type="entry name" value="Dimeric_a/b-barrel"/>
</dbReference>
<dbReference type="SUPFAM" id="SSF54909">
    <property type="entry name" value="Dimeric alpha+beta barrel"/>
    <property type="match status" value="1"/>
</dbReference>
<name>A0A8J8P9H1_9EURY</name>
<dbReference type="AlphaFoldDB" id="A0A8J8P9H1"/>
<gene>
    <name evidence="2" type="ORF">EGH24_08085</name>
</gene>
<evidence type="ECO:0000313" key="3">
    <source>
        <dbReference type="Proteomes" id="UP000705823"/>
    </source>
</evidence>
<comment type="caution">
    <text evidence="2">The sequence shown here is derived from an EMBL/GenBank/DDBJ whole genome shotgun (WGS) entry which is preliminary data.</text>
</comment>
<organism evidence="2 3">
    <name type="scientific">Halonotius terrestris</name>
    <dbReference type="NCBI Taxonomy" id="2487750"/>
    <lineage>
        <taxon>Archaea</taxon>
        <taxon>Methanobacteriati</taxon>
        <taxon>Methanobacteriota</taxon>
        <taxon>Stenosarchaea group</taxon>
        <taxon>Halobacteria</taxon>
        <taxon>Halobacteriales</taxon>
        <taxon>Haloferacaceae</taxon>
        <taxon>Halonotius</taxon>
    </lineage>
</organism>
<dbReference type="EMBL" id="RKLU01000003">
    <property type="protein sequence ID" value="TQQ81090.1"/>
    <property type="molecule type" value="Genomic_DNA"/>
</dbReference>
<sequence length="77" mass="8404">MVHAFVMVKTAVGVSEALIDDIRALASVTEAHIVAGEFDIIVEVTVDEVYEVLHTTAREIQALDGVEETKTYISLDD</sequence>
<dbReference type="Gene3D" id="3.30.70.920">
    <property type="match status" value="1"/>
</dbReference>
<keyword evidence="3" id="KW-1185">Reference proteome</keyword>
<dbReference type="OrthoDB" id="8136at2157"/>